<sequence>MLVKRGGEIMMEIDESISWVSEGLKHISLAQQKPLFQVEMREKRGKDVPFRIEKVDELHQGEDSSYLIHKNTFAQMIYESFYNQGVTFNNLLPILIILDESQISGFYFPGFYTFDMNEERFEFVREMDHEVEEKVHSFLQANQIKSAVALGYAFVNIDEIVSWDDIVVEIQTAVQSFSQLIEIHGGLKETCLVPALVNNDEKPQPSDFFLAPIMITHWIQPQFPLN</sequence>
<dbReference type="Proteomes" id="UP000198660">
    <property type="component" value="Unassembled WGS sequence"/>
</dbReference>
<gene>
    <name evidence="1" type="ORF">SAMN05444972_11637</name>
</gene>
<protein>
    <submittedName>
        <fullName evidence="1">Uncharacterized protein</fullName>
    </submittedName>
</protein>
<accession>A0A1I6UG50</accession>
<keyword evidence="2" id="KW-1185">Reference proteome</keyword>
<evidence type="ECO:0000313" key="1">
    <source>
        <dbReference type="EMBL" id="SFT00459.1"/>
    </source>
</evidence>
<dbReference type="AlphaFoldDB" id="A0A1I6UG50"/>
<organism evidence="1 2">
    <name type="scientific">Marininema halotolerans</name>
    <dbReference type="NCBI Taxonomy" id="1155944"/>
    <lineage>
        <taxon>Bacteria</taxon>
        <taxon>Bacillati</taxon>
        <taxon>Bacillota</taxon>
        <taxon>Bacilli</taxon>
        <taxon>Bacillales</taxon>
        <taxon>Thermoactinomycetaceae</taxon>
        <taxon>Marininema</taxon>
    </lineage>
</organism>
<name>A0A1I6UG50_9BACL</name>
<dbReference type="EMBL" id="FPAA01000016">
    <property type="protein sequence ID" value="SFT00459.1"/>
    <property type="molecule type" value="Genomic_DNA"/>
</dbReference>
<proteinExistence type="predicted"/>
<reference evidence="2" key="1">
    <citation type="submission" date="2016-10" db="EMBL/GenBank/DDBJ databases">
        <authorList>
            <person name="Varghese N."/>
            <person name="Submissions S."/>
        </authorList>
    </citation>
    <scope>NUCLEOTIDE SEQUENCE [LARGE SCALE GENOMIC DNA]</scope>
    <source>
        <strain evidence="2">DSM 45789</strain>
    </source>
</reference>
<evidence type="ECO:0000313" key="2">
    <source>
        <dbReference type="Proteomes" id="UP000198660"/>
    </source>
</evidence>